<evidence type="ECO:0000256" key="13">
    <source>
        <dbReference type="HAMAP-Rule" id="MF_00384"/>
    </source>
</evidence>
<comment type="function">
    <text evidence="12 13">Catalyzes the ATP-dependent phosphorylation of L-homoserine to L-homoserine phosphate.</text>
</comment>
<evidence type="ECO:0000256" key="9">
    <source>
        <dbReference type="ARBA" id="ARBA00022777"/>
    </source>
</evidence>
<evidence type="ECO:0000256" key="10">
    <source>
        <dbReference type="ARBA" id="ARBA00022840"/>
    </source>
</evidence>
<comment type="pathway">
    <text evidence="1 13">Amino-acid biosynthesis; L-threonine biosynthesis; L-threonine from L-aspartate: step 4/5.</text>
</comment>
<dbReference type="InterPro" id="IPR000870">
    <property type="entry name" value="Homoserine_kinase"/>
</dbReference>
<evidence type="ECO:0000313" key="17">
    <source>
        <dbReference type="Proteomes" id="UP000707138"/>
    </source>
</evidence>
<comment type="caution">
    <text evidence="16">The sequence shown here is derived from an EMBL/GenBank/DDBJ whole genome shotgun (WGS) entry which is preliminary data.</text>
</comment>
<keyword evidence="6 13" id="KW-0808">Transferase</keyword>
<name>A0ABS2GEP3_9FIRM</name>
<evidence type="ECO:0000256" key="8">
    <source>
        <dbReference type="ARBA" id="ARBA00022741"/>
    </source>
</evidence>
<evidence type="ECO:0000313" key="16">
    <source>
        <dbReference type="EMBL" id="MBM6911758.1"/>
    </source>
</evidence>
<dbReference type="Pfam" id="PF08544">
    <property type="entry name" value="GHMP_kinases_C"/>
    <property type="match status" value="1"/>
</dbReference>
<accession>A0ABS2GEP3</accession>
<dbReference type="SUPFAM" id="SSF55060">
    <property type="entry name" value="GHMP Kinase, C-terminal domain"/>
    <property type="match status" value="1"/>
</dbReference>
<dbReference type="PRINTS" id="PR00958">
    <property type="entry name" value="HOMSERKINASE"/>
</dbReference>
<keyword evidence="10 13" id="KW-0067">ATP-binding</keyword>
<evidence type="ECO:0000256" key="3">
    <source>
        <dbReference type="ARBA" id="ARBA00012078"/>
    </source>
</evidence>
<evidence type="ECO:0000256" key="4">
    <source>
        <dbReference type="ARBA" id="ARBA00017858"/>
    </source>
</evidence>
<keyword evidence="9 13" id="KW-0418">Kinase</keyword>
<sequence length="305" mass="32103">MMSIAVRVPATSANCGPGFDSLGLALAMYNTFTFTPMEGADTYSYTFQGLGADILEQENPEDNLIGESMKKLFAVVGEEGVFGRIDVSIAIPPARGLGSSSTAIVAGLMLANRLVKKPLSKVAMLELANEMEGHPDNVAPALLGNLICAVQDGAAGLCYGKISVPYSLRFAVVVPDVLVSTEYARSVLPTQIAHKKAVANVGRAALLVTALQQNKPELLAVALEDMLHVPYRKELIPCCDEVFAAAREAGAYGSTISGSGSTLIAYCNESTAHQVVEAMVQVFLRNGIECIGEVLTADANGADYI</sequence>
<evidence type="ECO:0000256" key="7">
    <source>
        <dbReference type="ARBA" id="ARBA00022697"/>
    </source>
</evidence>
<keyword evidence="13" id="KW-0963">Cytoplasm</keyword>
<dbReference type="PIRSF" id="PIRSF000676">
    <property type="entry name" value="Homoser_kin"/>
    <property type="match status" value="1"/>
</dbReference>
<dbReference type="RefSeq" id="WP_205087097.1">
    <property type="nucleotide sequence ID" value="NZ_JACJLA010000001.1"/>
</dbReference>
<evidence type="ECO:0000259" key="15">
    <source>
        <dbReference type="Pfam" id="PF08544"/>
    </source>
</evidence>
<dbReference type="InterPro" id="IPR006203">
    <property type="entry name" value="GHMP_knse_ATP-bd_CS"/>
</dbReference>
<proteinExistence type="inferred from homology"/>
<feature type="domain" description="GHMP kinase C-terminal" evidence="15">
    <location>
        <begin position="208"/>
        <end position="281"/>
    </location>
</feature>
<dbReference type="Gene3D" id="3.30.230.10">
    <property type="match status" value="1"/>
</dbReference>
<dbReference type="EMBL" id="JACJLA010000001">
    <property type="protein sequence ID" value="MBM6911758.1"/>
    <property type="molecule type" value="Genomic_DNA"/>
</dbReference>
<evidence type="ECO:0000259" key="14">
    <source>
        <dbReference type="Pfam" id="PF00288"/>
    </source>
</evidence>
<dbReference type="Gene3D" id="3.30.70.890">
    <property type="entry name" value="GHMP kinase, C-terminal domain"/>
    <property type="match status" value="1"/>
</dbReference>
<dbReference type="PANTHER" id="PTHR20861">
    <property type="entry name" value="HOMOSERINE/4-DIPHOSPHOCYTIDYL-2-C-METHYL-D-ERYTHRITOL KINASE"/>
    <property type="match status" value="1"/>
</dbReference>
<dbReference type="NCBIfam" id="TIGR00191">
    <property type="entry name" value="thrB"/>
    <property type="match status" value="1"/>
</dbReference>
<dbReference type="PROSITE" id="PS00627">
    <property type="entry name" value="GHMP_KINASES_ATP"/>
    <property type="match status" value="1"/>
</dbReference>
<keyword evidence="17" id="KW-1185">Reference proteome</keyword>
<evidence type="ECO:0000256" key="6">
    <source>
        <dbReference type="ARBA" id="ARBA00022679"/>
    </source>
</evidence>
<dbReference type="InterPro" id="IPR006204">
    <property type="entry name" value="GHMP_kinase_N_dom"/>
</dbReference>
<feature type="domain" description="GHMP kinase N-terminal" evidence="14">
    <location>
        <begin position="63"/>
        <end position="144"/>
    </location>
</feature>
<dbReference type="SUPFAM" id="SSF54211">
    <property type="entry name" value="Ribosomal protein S5 domain 2-like"/>
    <property type="match status" value="1"/>
</dbReference>
<evidence type="ECO:0000256" key="1">
    <source>
        <dbReference type="ARBA" id="ARBA00005015"/>
    </source>
</evidence>
<reference evidence="16 17" key="1">
    <citation type="journal article" date="2021" name="Sci. Rep.">
        <title>The distribution of antibiotic resistance genes in chicken gut microbiota commensals.</title>
        <authorList>
            <person name="Juricova H."/>
            <person name="Matiasovicova J."/>
            <person name="Kubasova T."/>
            <person name="Cejkova D."/>
            <person name="Rychlik I."/>
        </authorList>
    </citation>
    <scope>NUCLEOTIDE SEQUENCE [LARGE SCALE GENOMIC DNA]</scope>
    <source>
        <strain evidence="16 17">An537</strain>
    </source>
</reference>
<evidence type="ECO:0000256" key="2">
    <source>
        <dbReference type="ARBA" id="ARBA00007370"/>
    </source>
</evidence>
<evidence type="ECO:0000256" key="5">
    <source>
        <dbReference type="ARBA" id="ARBA00022605"/>
    </source>
</evidence>
<evidence type="ECO:0000256" key="11">
    <source>
        <dbReference type="ARBA" id="ARBA00049375"/>
    </source>
</evidence>
<comment type="similarity">
    <text evidence="2 13">Belongs to the GHMP kinase family. Homoserine kinase subfamily.</text>
</comment>
<comment type="catalytic activity">
    <reaction evidence="11 13">
        <text>L-homoserine + ATP = O-phospho-L-homoserine + ADP + H(+)</text>
        <dbReference type="Rhea" id="RHEA:13985"/>
        <dbReference type="ChEBI" id="CHEBI:15378"/>
        <dbReference type="ChEBI" id="CHEBI:30616"/>
        <dbReference type="ChEBI" id="CHEBI:57476"/>
        <dbReference type="ChEBI" id="CHEBI:57590"/>
        <dbReference type="ChEBI" id="CHEBI:456216"/>
        <dbReference type="EC" id="2.7.1.39"/>
    </reaction>
</comment>
<dbReference type="EC" id="2.7.1.39" evidence="3 13"/>
<dbReference type="InterPro" id="IPR013750">
    <property type="entry name" value="GHMP_kinase_C_dom"/>
</dbReference>
<comment type="subcellular location">
    <subcellularLocation>
        <location evidence="13">Cytoplasm</location>
    </subcellularLocation>
</comment>
<keyword evidence="5 13" id="KW-0028">Amino-acid biosynthesis</keyword>
<feature type="binding site" evidence="13">
    <location>
        <begin position="92"/>
        <end position="102"/>
    </location>
    <ligand>
        <name>ATP</name>
        <dbReference type="ChEBI" id="CHEBI:30616"/>
    </ligand>
</feature>
<keyword evidence="7 13" id="KW-0791">Threonine biosynthesis</keyword>
<dbReference type="Pfam" id="PF00288">
    <property type="entry name" value="GHMP_kinases_N"/>
    <property type="match status" value="1"/>
</dbReference>
<keyword evidence="8 13" id="KW-0547">Nucleotide-binding</keyword>
<dbReference type="InterPro" id="IPR014721">
    <property type="entry name" value="Ribsml_uS5_D2-typ_fold_subgr"/>
</dbReference>
<evidence type="ECO:0000256" key="12">
    <source>
        <dbReference type="ARBA" id="ARBA00049954"/>
    </source>
</evidence>
<protein>
    <recommendedName>
        <fullName evidence="4 13">Homoserine kinase</fullName>
        <shortName evidence="13">HK</shortName>
        <shortName evidence="13">HSK</shortName>
        <ecNumber evidence="3 13">2.7.1.39</ecNumber>
    </recommendedName>
</protein>
<dbReference type="Proteomes" id="UP000707138">
    <property type="component" value="Unassembled WGS sequence"/>
</dbReference>
<gene>
    <name evidence="13" type="primary">thrB</name>
    <name evidence="16" type="ORF">H6A01_00265</name>
</gene>
<dbReference type="InterPro" id="IPR036554">
    <property type="entry name" value="GHMP_kinase_C_sf"/>
</dbReference>
<dbReference type="PANTHER" id="PTHR20861:SF1">
    <property type="entry name" value="HOMOSERINE KINASE"/>
    <property type="match status" value="1"/>
</dbReference>
<organism evidence="16 17">
    <name type="scientific">Veillonella magna</name>
    <dbReference type="NCBI Taxonomy" id="464322"/>
    <lineage>
        <taxon>Bacteria</taxon>
        <taxon>Bacillati</taxon>
        <taxon>Bacillota</taxon>
        <taxon>Negativicutes</taxon>
        <taxon>Veillonellales</taxon>
        <taxon>Veillonellaceae</taxon>
        <taxon>Veillonella</taxon>
    </lineage>
</organism>
<dbReference type="HAMAP" id="MF_00384">
    <property type="entry name" value="Homoser_kinase"/>
    <property type="match status" value="1"/>
</dbReference>
<dbReference type="GO" id="GO:0004413">
    <property type="term" value="F:homoserine kinase activity"/>
    <property type="evidence" value="ECO:0007669"/>
    <property type="project" value="UniProtKB-EC"/>
</dbReference>
<dbReference type="InterPro" id="IPR020568">
    <property type="entry name" value="Ribosomal_Su5_D2-typ_SF"/>
</dbReference>